<accession>A0A653C534</accession>
<dbReference type="GO" id="GO:0061799">
    <property type="term" value="F:cyclic pyranopterin monophosphate synthase activity"/>
    <property type="evidence" value="ECO:0007669"/>
    <property type="project" value="TreeGrafter"/>
</dbReference>
<evidence type="ECO:0000259" key="9">
    <source>
        <dbReference type="PROSITE" id="PS51918"/>
    </source>
</evidence>
<dbReference type="CDD" id="cd01335">
    <property type="entry name" value="Radical_SAM"/>
    <property type="match status" value="1"/>
</dbReference>
<dbReference type="GO" id="GO:0051539">
    <property type="term" value="F:4 iron, 4 sulfur cluster binding"/>
    <property type="evidence" value="ECO:0007669"/>
    <property type="project" value="UniProtKB-KW"/>
</dbReference>
<dbReference type="PANTHER" id="PTHR22960">
    <property type="entry name" value="MOLYBDOPTERIN COFACTOR SYNTHESIS PROTEIN A"/>
    <property type="match status" value="1"/>
</dbReference>
<keyword evidence="3" id="KW-0004">4Fe-4S</keyword>
<keyword evidence="6" id="KW-0408">Iron</keyword>
<dbReference type="InterPro" id="IPR058240">
    <property type="entry name" value="rSAM_sf"/>
</dbReference>
<evidence type="ECO:0000256" key="2">
    <source>
        <dbReference type="ARBA" id="ARBA00005046"/>
    </source>
</evidence>
<dbReference type="OrthoDB" id="429626at2759"/>
<dbReference type="Pfam" id="PF04055">
    <property type="entry name" value="Radical_SAM"/>
    <property type="match status" value="1"/>
</dbReference>
<evidence type="ECO:0000256" key="4">
    <source>
        <dbReference type="ARBA" id="ARBA00022691"/>
    </source>
</evidence>
<evidence type="ECO:0000313" key="11">
    <source>
        <dbReference type="Proteomes" id="UP000410492"/>
    </source>
</evidence>
<keyword evidence="5" id="KW-0479">Metal-binding</keyword>
<dbReference type="InterPro" id="IPR050105">
    <property type="entry name" value="MoCo_biosynth_MoaA/MoaC"/>
</dbReference>
<dbReference type="InterPro" id="IPR000385">
    <property type="entry name" value="MoaA_NifB_PqqE_Fe-S-bd_CS"/>
</dbReference>
<dbReference type="GO" id="GO:0046872">
    <property type="term" value="F:metal ion binding"/>
    <property type="evidence" value="ECO:0007669"/>
    <property type="project" value="UniProtKB-KW"/>
</dbReference>
<dbReference type="SFLD" id="SFLDG01386">
    <property type="entry name" value="main_SPASM_domain-containing"/>
    <property type="match status" value="1"/>
</dbReference>
<dbReference type="GO" id="GO:0006777">
    <property type="term" value="P:Mo-molybdopterin cofactor biosynthetic process"/>
    <property type="evidence" value="ECO:0007669"/>
    <property type="project" value="UniProtKB-KW"/>
</dbReference>
<dbReference type="SUPFAM" id="SSF102114">
    <property type="entry name" value="Radical SAM enzymes"/>
    <property type="match status" value="1"/>
</dbReference>
<evidence type="ECO:0000256" key="1">
    <source>
        <dbReference type="ARBA" id="ARBA00001966"/>
    </source>
</evidence>
<dbReference type="SMART" id="SM00729">
    <property type="entry name" value="Elp3"/>
    <property type="match status" value="1"/>
</dbReference>
<dbReference type="PROSITE" id="PS51918">
    <property type="entry name" value="RADICAL_SAM"/>
    <property type="match status" value="1"/>
</dbReference>
<comment type="pathway">
    <text evidence="2">Cofactor biosynthesis; molybdopterin biosynthesis.</text>
</comment>
<keyword evidence="7" id="KW-0411">Iron-sulfur</keyword>
<evidence type="ECO:0000256" key="8">
    <source>
        <dbReference type="ARBA" id="ARBA00023150"/>
    </source>
</evidence>
<keyword evidence="11" id="KW-1185">Reference proteome</keyword>
<dbReference type="InterPro" id="IPR007197">
    <property type="entry name" value="rSAM"/>
</dbReference>
<evidence type="ECO:0000256" key="5">
    <source>
        <dbReference type="ARBA" id="ARBA00022723"/>
    </source>
</evidence>
<dbReference type="InterPro" id="IPR006638">
    <property type="entry name" value="Elp3/MiaA/NifB-like_rSAM"/>
</dbReference>
<gene>
    <name evidence="10" type="ORF">CALMAC_LOCUS6054</name>
</gene>
<dbReference type="AlphaFoldDB" id="A0A653C534"/>
<reference evidence="10 11" key="1">
    <citation type="submission" date="2019-01" db="EMBL/GenBank/DDBJ databases">
        <authorList>
            <person name="Sayadi A."/>
        </authorList>
    </citation>
    <scope>NUCLEOTIDE SEQUENCE [LARGE SCALE GENOMIC DNA]</scope>
</reference>
<dbReference type="PROSITE" id="PS01305">
    <property type="entry name" value="MOAA_NIFB_PQQE"/>
    <property type="match status" value="1"/>
</dbReference>
<sequence>MFKPARDMWNICKRYFAVGTRTKSVVNVKEDPLADLFGRHHDYLRISLTERCNLRCQYCMPKEGVKLTEKPHLLTTEEIIKIARLFVKEGVSKIRLTGGEPTVRKDLPDIIFSLKQIEGLKTVAITTNGLVLTKQLVALQKAGLDIINVSLDTLVAEKYEKITRRKGWNRVIMGIDLALQLGYNPVKVNCVVMKDFNEDEIVDFVRFTKDRRVDIRFIEYMPFTGNKWEVDKLIPYKSMLKVIHAVWPDFHPLDNAPNDTSKVTKDKLAL</sequence>
<dbReference type="Gene3D" id="3.20.20.70">
    <property type="entry name" value="Aldolase class I"/>
    <property type="match status" value="1"/>
</dbReference>
<protein>
    <recommendedName>
        <fullName evidence="9">Radical SAM core domain-containing protein</fullName>
    </recommendedName>
</protein>
<keyword evidence="4" id="KW-0949">S-adenosyl-L-methionine</keyword>
<dbReference type="SFLD" id="SFLDG01067">
    <property type="entry name" value="SPASM/twitch_domain_containing"/>
    <property type="match status" value="1"/>
</dbReference>
<evidence type="ECO:0000256" key="6">
    <source>
        <dbReference type="ARBA" id="ARBA00023004"/>
    </source>
</evidence>
<name>A0A653C534_CALMS</name>
<keyword evidence="8" id="KW-0501">Molybdenum cofactor biosynthesis</keyword>
<feature type="domain" description="Radical SAM core" evidence="9">
    <location>
        <begin position="36"/>
        <end position="249"/>
    </location>
</feature>
<dbReference type="Proteomes" id="UP000410492">
    <property type="component" value="Unassembled WGS sequence"/>
</dbReference>
<organism evidence="10 11">
    <name type="scientific">Callosobruchus maculatus</name>
    <name type="common">Southern cowpea weevil</name>
    <name type="synonym">Pulse bruchid</name>
    <dbReference type="NCBI Taxonomy" id="64391"/>
    <lineage>
        <taxon>Eukaryota</taxon>
        <taxon>Metazoa</taxon>
        <taxon>Ecdysozoa</taxon>
        <taxon>Arthropoda</taxon>
        <taxon>Hexapoda</taxon>
        <taxon>Insecta</taxon>
        <taxon>Pterygota</taxon>
        <taxon>Neoptera</taxon>
        <taxon>Endopterygota</taxon>
        <taxon>Coleoptera</taxon>
        <taxon>Polyphaga</taxon>
        <taxon>Cucujiformia</taxon>
        <taxon>Chrysomeloidea</taxon>
        <taxon>Chrysomelidae</taxon>
        <taxon>Bruchinae</taxon>
        <taxon>Bruchini</taxon>
        <taxon>Callosobruchus</taxon>
    </lineage>
</organism>
<dbReference type="GO" id="GO:0061798">
    <property type="term" value="F:GTP 3',8'-cyclase activity"/>
    <property type="evidence" value="ECO:0007669"/>
    <property type="project" value="TreeGrafter"/>
</dbReference>
<dbReference type="SFLD" id="SFLDS00029">
    <property type="entry name" value="Radical_SAM"/>
    <property type="match status" value="1"/>
</dbReference>
<dbReference type="InterPro" id="IPR013785">
    <property type="entry name" value="Aldolase_TIM"/>
</dbReference>
<evidence type="ECO:0000256" key="7">
    <source>
        <dbReference type="ARBA" id="ARBA00023014"/>
    </source>
</evidence>
<evidence type="ECO:0000313" key="10">
    <source>
        <dbReference type="EMBL" id="VEN42648.1"/>
    </source>
</evidence>
<evidence type="ECO:0000256" key="3">
    <source>
        <dbReference type="ARBA" id="ARBA00022485"/>
    </source>
</evidence>
<comment type="cofactor">
    <cofactor evidence="1">
        <name>[4Fe-4S] cluster</name>
        <dbReference type="ChEBI" id="CHEBI:49883"/>
    </cofactor>
</comment>
<proteinExistence type="predicted"/>
<dbReference type="PANTHER" id="PTHR22960:SF0">
    <property type="entry name" value="MOLYBDENUM COFACTOR BIOSYNTHESIS PROTEIN 1"/>
    <property type="match status" value="1"/>
</dbReference>
<dbReference type="EMBL" id="CAACVG010006934">
    <property type="protein sequence ID" value="VEN42648.1"/>
    <property type="molecule type" value="Genomic_DNA"/>
</dbReference>